<comment type="caution">
    <text evidence="1">The sequence shown here is derived from an EMBL/GenBank/DDBJ whole genome shotgun (WGS) entry which is preliminary data.</text>
</comment>
<dbReference type="AlphaFoldDB" id="A0AAQ4DU65"/>
<name>A0AAQ4DU65_AMBAM</name>
<proteinExistence type="predicted"/>
<dbReference type="SUPFAM" id="SSF53474">
    <property type="entry name" value="alpha/beta-Hydrolases"/>
    <property type="match status" value="1"/>
</dbReference>
<dbReference type="Proteomes" id="UP001321473">
    <property type="component" value="Unassembled WGS sequence"/>
</dbReference>
<dbReference type="InterPro" id="IPR029058">
    <property type="entry name" value="AB_hydrolase_fold"/>
</dbReference>
<sequence length="135" mass="15648">METRLPVYMAHYPSGGSQKNMEQFFQIRRAKQFLKYNYGLPGNLQRYGQPVAPRYDLSRVGVPVAFFSSLADYLAPPEDVATLRDNLRHVLVYDYVVPDPNFSHLDFVLGVRACEILYKTVLQLLDIWSRDYLIV</sequence>
<evidence type="ECO:0000313" key="1">
    <source>
        <dbReference type="EMBL" id="KAK8766005.1"/>
    </source>
</evidence>
<dbReference type="EMBL" id="JARKHS020026785">
    <property type="protein sequence ID" value="KAK8766005.1"/>
    <property type="molecule type" value="Genomic_DNA"/>
</dbReference>
<reference evidence="1 2" key="1">
    <citation type="journal article" date="2023" name="Arcadia Sci">
        <title>De novo assembly of a long-read Amblyomma americanum tick genome.</title>
        <authorList>
            <person name="Chou S."/>
            <person name="Poskanzer K.E."/>
            <person name="Rollins M."/>
            <person name="Thuy-Boun P.S."/>
        </authorList>
    </citation>
    <scope>NUCLEOTIDE SEQUENCE [LARGE SCALE GENOMIC DNA]</scope>
    <source>
        <strain evidence="1">F_SG_1</strain>
        <tissue evidence="1">Salivary glands</tissue>
    </source>
</reference>
<gene>
    <name evidence="1" type="ORF">V5799_007207</name>
</gene>
<dbReference type="Gene3D" id="3.40.50.1820">
    <property type="entry name" value="alpha/beta hydrolase"/>
    <property type="match status" value="1"/>
</dbReference>
<keyword evidence="2" id="KW-1185">Reference proteome</keyword>
<accession>A0AAQ4DU65</accession>
<dbReference type="PANTHER" id="PTHR11005">
    <property type="entry name" value="LYSOSOMAL ACID LIPASE-RELATED"/>
    <property type="match status" value="1"/>
</dbReference>
<organism evidence="1 2">
    <name type="scientific">Amblyomma americanum</name>
    <name type="common">Lone star tick</name>
    <dbReference type="NCBI Taxonomy" id="6943"/>
    <lineage>
        <taxon>Eukaryota</taxon>
        <taxon>Metazoa</taxon>
        <taxon>Ecdysozoa</taxon>
        <taxon>Arthropoda</taxon>
        <taxon>Chelicerata</taxon>
        <taxon>Arachnida</taxon>
        <taxon>Acari</taxon>
        <taxon>Parasitiformes</taxon>
        <taxon>Ixodida</taxon>
        <taxon>Ixodoidea</taxon>
        <taxon>Ixodidae</taxon>
        <taxon>Amblyomminae</taxon>
        <taxon>Amblyomma</taxon>
    </lineage>
</organism>
<evidence type="ECO:0000313" key="2">
    <source>
        <dbReference type="Proteomes" id="UP001321473"/>
    </source>
</evidence>
<protein>
    <submittedName>
        <fullName evidence="1">Uncharacterized protein</fullName>
    </submittedName>
</protein>